<dbReference type="PATRIC" id="fig|879567.3.peg.2580"/>
<evidence type="ECO:0000256" key="1">
    <source>
        <dbReference type="ARBA" id="ARBA00002510"/>
    </source>
</evidence>
<comment type="function">
    <text evidence="1">Efflux system for nickel and cobalt.</text>
</comment>
<keyword evidence="6" id="KW-0533">Nickel</keyword>
<evidence type="ECO:0000256" key="12">
    <source>
        <dbReference type="ARBA" id="ARBA00023285"/>
    </source>
</evidence>
<dbReference type="PANTHER" id="PTHR40659:SF1">
    <property type="entry name" value="NICKEL_COBALT EFFLUX SYSTEM RCNA"/>
    <property type="match status" value="1"/>
</dbReference>
<evidence type="ECO:0000313" key="15">
    <source>
        <dbReference type="Proteomes" id="UP000011724"/>
    </source>
</evidence>
<reference evidence="14 15" key="1">
    <citation type="journal article" date="2013" name="PLoS ONE">
        <title>The first genomic and proteomic characterization of a deep-sea sulfate reducer: insights into the piezophilic lifestyle of Desulfovibrio piezophilus.</title>
        <authorList>
            <person name="Pradel N."/>
            <person name="Ji B."/>
            <person name="Gimenez G."/>
            <person name="Talla E."/>
            <person name="Lenoble P."/>
            <person name="Garel M."/>
            <person name="Tamburini C."/>
            <person name="Fourquet P."/>
            <person name="Lebrun R."/>
            <person name="Bertin P."/>
            <person name="Denis Y."/>
            <person name="Pophillat M."/>
            <person name="Barbe V."/>
            <person name="Ollivier B."/>
            <person name="Dolla A."/>
        </authorList>
    </citation>
    <scope>NUCLEOTIDE SEQUENCE [LARGE SCALE GENOMIC DNA]</scope>
    <source>
        <strain evidence="15">DSM 10523 / SB164P1</strain>
    </source>
</reference>
<dbReference type="STRING" id="1322246.BN4_12416"/>
<dbReference type="InterPro" id="IPR011541">
    <property type="entry name" value="Ni/Co_transpt_high_affinity"/>
</dbReference>
<dbReference type="GO" id="GO:0006824">
    <property type="term" value="P:cobalt ion transport"/>
    <property type="evidence" value="ECO:0007669"/>
    <property type="project" value="UniProtKB-KW"/>
</dbReference>
<evidence type="ECO:0000256" key="8">
    <source>
        <dbReference type="ARBA" id="ARBA00022989"/>
    </source>
</evidence>
<keyword evidence="9" id="KW-0406">Ion transport</keyword>
<reference evidence="15" key="2">
    <citation type="journal article" date="2013" name="Stand. Genomic Sci.">
        <title>Complete genome sequence of Desulfocapsa sulfexigens, a marine deltaproteobacterium specialized in disproportionating inorganic sulfur compounds.</title>
        <authorList>
            <person name="Finster K.W."/>
            <person name="Kjeldsen K.U."/>
            <person name="Kube M."/>
            <person name="Reinhardt R."/>
            <person name="Mussmann M."/>
            <person name="Amann R."/>
            <person name="Schreiber L."/>
        </authorList>
    </citation>
    <scope>NUCLEOTIDE SEQUENCE [LARGE SCALE GENOMIC DNA]</scope>
    <source>
        <strain evidence="15">DSM 10523 / SB164P1</strain>
    </source>
</reference>
<evidence type="ECO:0000256" key="2">
    <source>
        <dbReference type="ARBA" id="ARBA00004651"/>
    </source>
</evidence>
<organism evidence="14 15">
    <name type="scientific">Pseudodesulfovibrio piezophilus (strain DSM 21447 / JCM 15486 / C1TLV30)</name>
    <name type="common">Desulfovibrio piezophilus</name>
    <dbReference type="NCBI Taxonomy" id="1322246"/>
    <lineage>
        <taxon>Bacteria</taxon>
        <taxon>Pseudomonadati</taxon>
        <taxon>Thermodesulfobacteriota</taxon>
        <taxon>Desulfovibrionia</taxon>
        <taxon>Desulfovibrionales</taxon>
        <taxon>Desulfovibrionaceae</taxon>
    </lineage>
</organism>
<evidence type="ECO:0000313" key="14">
    <source>
        <dbReference type="EMBL" id="CCH49651.1"/>
    </source>
</evidence>
<keyword evidence="7 13" id="KW-0812">Transmembrane</keyword>
<sequence>MNQFRKATLIFIIWATLGTSFIVSNASAHPHVYVDAALTFVLDDSGLAAIRQNWTFDEIFSNAILSDLNLTPTLLATPEGQATIKDGAFAYLANYKYFTFIENNGKQLPVQHPENFKASVNEGRLIYDFTIPLHLPIKTIHAFRVAVFDEEYYTDILLLKDEIRFEIDGMVQVSHVIRPAKDHTYWQFIVPEAVHLSVSGTPGDVPSLPAVSAEEDSPGPIEHLMTRVRDIQKILTLKLNGFGMEIRKTPIGSALWMFLGFSFLYGIVHAIGPGHGKTVVCSYFLSNPGTFLSGAIMGNTITFVHMGSAAVAVGAAYLVFSTGMGGFAAASRALQPASYALLGIMGLCLLIKAVRDIFRGGILMEAPCGTGKSDTPAKPHLRSVLLVSFITGLIPCPGAAVILAFSIGQDILWAGMGAIISMAIGMGLTTTLFAWAAVAARSATLTVSGVNRKFFNVLYAALSLCGAAGITLFGAVLFMSSNVWH</sequence>
<feature type="transmembrane region" description="Helical" evidence="13">
    <location>
        <begin position="337"/>
        <end position="354"/>
    </location>
</feature>
<dbReference type="GO" id="GO:0015099">
    <property type="term" value="F:nickel cation transmembrane transporter activity"/>
    <property type="evidence" value="ECO:0007669"/>
    <property type="project" value="UniProtKB-UniRule"/>
</dbReference>
<feature type="transmembrane region" description="Helical" evidence="13">
    <location>
        <begin position="254"/>
        <end position="271"/>
    </location>
</feature>
<dbReference type="EMBL" id="FO203427">
    <property type="protein sequence ID" value="CCH49651.1"/>
    <property type="molecule type" value="Genomic_DNA"/>
</dbReference>
<keyword evidence="3" id="KW-0171">Cobalt transport</keyword>
<dbReference type="PANTHER" id="PTHR40659">
    <property type="entry name" value="NICKEL/COBALT EFFLUX SYSTEM RCNA"/>
    <property type="match status" value="1"/>
</dbReference>
<dbReference type="GO" id="GO:0005886">
    <property type="term" value="C:plasma membrane"/>
    <property type="evidence" value="ECO:0007669"/>
    <property type="project" value="UniProtKB-SubCell"/>
</dbReference>
<keyword evidence="8 13" id="KW-1133">Transmembrane helix</keyword>
<dbReference type="InterPro" id="IPR010412">
    <property type="entry name" value="DUF1007"/>
</dbReference>
<name>M1WKI3_PSEP2</name>
<evidence type="ECO:0000256" key="6">
    <source>
        <dbReference type="ARBA" id="ARBA00022596"/>
    </source>
</evidence>
<keyword evidence="15" id="KW-1185">Reference proteome</keyword>
<dbReference type="AlphaFoldDB" id="M1WKI3"/>
<dbReference type="eggNOG" id="COG3683">
    <property type="taxonomic scope" value="Bacteria"/>
</dbReference>
<feature type="transmembrane region" description="Helical" evidence="13">
    <location>
        <begin position="457"/>
        <end position="479"/>
    </location>
</feature>
<evidence type="ECO:0000256" key="5">
    <source>
        <dbReference type="ARBA" id="ARBA00022475"/>
    </source>
</evidence>
<dbReference type="Proteomes" id="UP000011724">
    <property type="component" value="Chromosome"/>
</dbReference>
<dbReference type="Pfam" id="PF03824">
    <property type="entry name" value="NicO"/>
    <property type="match status" value="1"/>
</dbReference>
<feature type="transmembrane region" description="Helical" evidence="13">
    <location>
        <begin position="291"/>
        <end position="317"/>
    </location>
</feature>
<dbReference type="OrthoDB" id="9812956at2"/>
<evidence type="ECO:0000256" key="11">
    <source>
        <dbReference type="ARBA" id="ARBA00023136"/>
    </source>
</evidence>
<accession>M1WKI3</accession>
<dbReference type="GO" id="GO:0046583">
    <property type="term" value="F:monoatomic cation efflux transmembrane transporter activity"/>
    <property type="evidence" value="ECO:0007669"/>
    <property type="project" value="TreeGrafter"/>
</dbReference>
<proteinExistence type="inferred from homology"/>
<keyword evidence="5" id="KW-1003">Cell membrane</keyword>
<dbReference type="eggNOG" id="COG2215">
    <property type="taxonomic scope" value="Bacteria"/>
</dbReference>
<evidence type="ECO:0000256" key="3">
    <source>
        <dbReference type="ARBA" id="ARBA00022426"/>
    </source>
</evidence>
<gene>
    <name evidence="14" type="ordered locus">BN4_12416</name>
</gene>
<feature type="transmembrane region" description="Helical" evidence="13">
    <location>
        <begin position="384"/>
        <end position="405"/>
    </location>
</feature>
<dbReference type="HOGENOM" id="CLU_573339_0_0_7"/>
<evidence type="ECO:0000256" key="13">
    <source>
        <dbReference type="RuleBase" id="RU362101"/>
    </source>
</evidence>
<dbReference type="BioCyc" id="DPIE1322246:BN4_RS12130-MONOMER"/>
<dbReference type="RefSeq" id="WP_015415694.1">
    <property type="nucleotide sequence ID" value="NC_020409.1"/>
</dbReference>
<keyword evidence="12" id="KW-0170">Cobalt</keyword>
<comment type="similarity">
    <text evidence="13">Belongs to the NiCoT transporter (TC 2.A.52) family.</text>
</comment>
<protein>
    <recommendedName>
        <fullName evidence="13">Nickel/cobalt efflux system</fullName>
    </recommendedName>
</protein>
<dbReference type="GO" id="GO:0032025">
    <property type="term" value="P:response to cobalt ion"/>
    <property type="evidence" value="ECO:0007669"/>
    <property type="project" value="TreeGrafter"/>
</dbReference>
<comment type="subcellular location">
    <subcellularLocation>
        <location evidence="2 13">Cell membrane</location>
        <topology evidence="2 13">Multi-pass membrane protein</topology>
    </subcellularLocation>
</comment>
<dbReference type="GO" id="GO:0010045">
    <property type="term" value="P:response to nickel cation"/>
    <property type="evidence" value="ECO:0007669"/>
    <property type="project" value="TreeGrafter"/>
</dbReference>
<evidence type="ECO:0000256" key="10">
    <source>
        <dbReference type="ARBA" id="ARBA00023112"/>
    </source>
</evidence>
<dbReference type="Pfam" id="PF06226">
    <property type="entry name" value="DUF1007"/>
    <property type="match status" value="1"/>
</dbReference>
<keyword evidence="10" id="KW-0921">Nickel transport</keyword>
<feature type="transmembrane region" description="Helical" evidence="13">
    <location>
        <begin position="411"/>
        <end position="436"/>
    </location>
</feature>
<evidence type="ECO:0000256" key="7">
    <source>
        <dbReference type="ARBA" id="ARBA00022692"/>
    </source>
</evidence>
<dbReference type="KEGG" id="dpi:BN4_12416"/>
<evidence type="ECO:0000256" key="9">
    <source>
        <dbReference type="ARBA" id="ARBA00023065"/>
    </source>
</evidence>
<keyword evidence="11 13" id="KW-0472">Membrane</keyword>
<evidence type="ECO:0000256" key="4">
    <source>
        <dbReference type="ARBA" id="ARBA00022448"/>
    </source>
</evidence>
<dbReference type="InterPro" id="IPR051224">
    <property type="entry name" value="NiCoT_RcnA"/>
</dbReference>
<keyword evidence="4 13" id="KW-0813">Transport</keyword>